<proteinExistence type="predicted"/>
<evidence type="ECO:0000313" key="3">
    <source>
        <dbReference type="Proteomes" id="UP000244060"/>
    </source>
</evidence>
<dbReference type="RefSeq" id="WP_108221978.1">
    <property type="nucleotide sequence ID" value="NZ_CP090021.1"/>
</dbReference>
<gene>
    <name evidence="2" type="ORF">C8J28_11844</name>
</gene>
<protein>
    <recommendedName>
        <fullName evidence="4">C3H1-type domain-containing protein</fullName>
    </recommendedName>
</protein>
<evidence type="ECO:0000313" key="2">
    <source>
        <dbReference type="EMBL" id="PTR14049.1"/>
    </source>
</evidence>
<evidence type="ECO:0008006" key="4">
    <source>
        <dbReference type="Google" id="ProtNLM"/>
    </source>
</evidence>
<dbReference type="EMBL" id="QAOT01000018">
    <property type="protein sequence ID" value="PTR14049.1"/>
    <property type="molecule type" value="Genomic_DNA"/>
</dbReference>
<evidence type="ECO:0000256" key="1">
    <source>
        <dbReference type="SAM" id="SignalP"/>
    </source>
</evidence>
<feature type="chain" id="PRO_5015642193" description="C3H1-type domain-containing protein" evidence="1">
    <location>
        <begin position="30"/>
        <end position="121"/>
    </location>
</feature>
<sequence length="121" mass="13121">MFPLRSRSAPLVALALVAPVLLLPGCSEAQPAGRTPVVVVDRPLGLPAAPPIRHRAPDGWGRPYPPPPVCGNDRRPGMPCVRGIQRPPSAWELPGACLFRSRDGRAAYDARCLYRHGYHES</sequence>
<feature type="signal peptide" evidence="1">
    <location>
        <begin position="1"/>
        <end position="29"/>
    </location>
</feature>
<reference evidence="2 3" key="1">
    <citation type="submission" date="2018-04" db="EMBL/GenBank/DDBJ databases">
        <title>Genomic Encyclopedia of Type Strains, Phase III (KMG-III): the genomes of soil and plant-associated and newly described type strains.</title>
        <authorList>
            <person name="Whitman W."/>
        </authorList>
    </citation>
    <scope>NUCLEOTIDE SEQUENCE [LARGE SCALE GENOMIC DNA]</scope>
    <source>
        <strain evidence="2 3">KA25</strain>
    </source>
</reference>
<dbReference type="AlphaFoldDB" id="A0A2T5JV47"/>
<dbReference type="Proteomes" id="UP000244060">
    <property type="component" value="Unassembled WGS sequence"/>
</dbReference>
<keyword evidence="1" id="KW-0732">Signal</keyword>
<name>A0A2T5JV47_9RHOB</name>
<accession>A0A2T5JV47</accession>
<comment type="caution">
    <text evidence="2">The sequence shown here is derived from an EMBL/GenBank/DDBJ whole genome shotgun (WGS) entry which is preliminary data.</text>
</comment>
<keyword evidence="3" id="KW-1185">Reference proteome</keyword>
<dbReference type="OrthoDB" id="7876829at2"/>
<organism evidence="2 3">
    <name type="scientific">Cereibacter azotoformans</name>
    <dbReference type="NCBI Taxonomy" id="43057"/>
    <lineage>
        <taxon>Bacteria</taxon>
        <taxon>Pseudomonadati</taxon>
        <taxon>Pseudomonadota</taxon>
        <taxon>Alphaproteobacteria</taxon>
        <taxon>Rhodobacterales</taxon>
        <taxon>Paracoccaceae</taxon>
        <taxon>Cereibacter</taxon>
    </lineage>
</organism>